<sequence length="104" mass="12124">MVRTNLCCFLCPTNPNVQLTEIVLELQKQMRQMKNFIKKMKRKAHARKSSFHTLLSRTKKHRTSHLEEQNVPPTHQSGVEPSHVKPRDIDLPTDKVMFNTHPAI</sequence>
<accession>A0ABC8LJJ3</accession>
<proteinExistence type="predicted"/>
<dbReference type="EMBL" id="CAKOAT010596264">
    <property type="protein sequence ID" value="CAH8383659.1"/>
    <property type="molecule type" value="Genomic_DNA"/>
</dbReference>
<feature type="region of interest" description="Disordered" evidence="1">
    <location>
        <begin position="38"/>
        <end position="104"/>
    </location>
</feature>
<evidence type="ECO:0000313" key="3">
    <source>
        <dbReference type="Proteomes" id="UP001642260"/>
    </source>
</evidence>
<comment type="caution">
    <text evidence="2">The sequence shown here is derived from an EMBL/GenBank/DDBJ whole genome shotgun (WGS) entry which is preliminary data.</text>
</comment>
<evidence type="ECO:0000313" key="2">
    <source>
        <dbReference type="EMBL" id="CAH8383659.1"/>
    </source>
</evidence>
<keyword evidence="3" id="KW-1185">Reference proteome</keyword>
<feature type="compositionally biased region" description="Basic and acidic residues" evidence="1">
    <location>
        <begin position="82"/>
        <end position="93"/>
    </location>
</feature>
<reference evidence="2 3" key="1">
    <citation type="submission" date="2022-03" db="EMBL/GenBank/DDBJ databases">
        <authorList>
            <person name="Macdonald S."/>
            <person name="Ahmed S."/>
            <person name="Newling K."/>
        </authorList>
    </citation>
    <scope>NUCLEOTIDE SEQUENCE [LARGE SCALE GENOMIC DNA]</scope>
</reference>
<organism evidence="2 3">
    <name type="scientific">Eruca vesicaria subsp. sativa</name>
    <name type="common">Garden rocket</name>
    <name type="synonym">Eruca sativa</name>
    <dbReference type="NCBI Taxonomy" id="29727"/>
    <lineage>
        <taxon>Eukaryota</taxon>
        <taxon>Viridiplantae</taxon>
        <taxon>Streptophyta</taxon>
        <taxon>Embryophyta</taxon>
        <taxon>Tracheophyta</taxon>
        <taxon>Spermatophyta</taxon>
        <taxon>Magnoliopsida</taxon>
        <taxon>eudicotyledons</taxon>
        <taxon>Gunneridae</taxon>
        <taxon>Pentapetalae</taxon>
        <taxon>rosids</taxon>
        <taxon>malvids</taxon>
        <taxon>Brassicales</taxon>
        <taxon>Brassicaceae</taxon>
        <taxon>Brassiceae</taxon>
        <taxon>Eruca</taxon>
    </lineage>
</organism>
<gene>
    <name evidence="2" type="ORF">ERUC_LOCUS36142</name>
</gene>
<feature type="compositionally biased region" description="Basic residues" evidence="1">
    <location>
        <begin position="38"/>
        <end position="50"/>
    </location>
</feature>
<dbReference type="AlphaFoldDB" id="A0ABC8LJJ3"/>
<dbReference type="Proteomes" id="UP001642260">
    <property type="component" value="Unassembled WGS sequence"/>
</dbReference>
<evidence type="ECO:0000256" key="1">
    <source>
        <dbReference type="SAM" id="MobiDB-lite"/>
    </source>
</evidence>
<name>A0ABC8LJJ3_ERUVS</name>
<protein>
    <submittedName>
        <fullName evidence="2">Uncharacterized protein</fullName>
    </submittedName>
</protein>